<feature type="transmembrane region" description="Helical" evidence="1">
    <location>
        <begin position="321"/>
        <end position="342"/>
    </location>
</feature>
<keyword evidence="1" id="KW-0812">Transmembrane</keyword>
<comment type="caution">
    <text evidence="2">The sequence shown here is derived from an EMBL/GenBank/DDBJ whole genome shotgun (WGS) entry which is preliminary data.</text>
</comment>
<feature type="transmembrane region" description="Helical" evidence="1">
    <location>
        <begin position="283"/>
        <end position="306"/>
    </location>
</feature>
<evidence type="ECO:0000313" key="3">
    <source>
        <dbReference type="Proteomes" id="UP000829685"/>
    </source>
</evidence>
<organism evidence="2 3">
    <name type="scientific">Neoarthrinium moseri</name>
    <dbReference type="NCBI Taxonomy" id="1658444"/>
    <lineage>
        <taxon>Eukaryota</taxon>
        <taxon>Fungi</taxon>
        <taxon>Dikarya</taxon>
        <taxon>Ascomycota</taxon>
        <taxon>Pezizomycotina</taxon>
        <taxon>Sordariomycetes</taxon>
        <taxon>Xylariomycetidae</taxon>
        <taxon>Amphisphaeriales</taxon>
        <taxon>Apiosporaceae</taxon>
        <taxon>Neoarthrinium</taxon>
    </lineage>
</organism>
<feature type="transmembrane region" description="Helical" evidence="1">
    <location>
        <begin position="20"/>
        <end position="38"/>
    </location>
</feature>
<reference evidence="2" key="1">
    <citation type="submission" date="2021-03" db="EMBL/GenBank/DDBJ databases">
        <title>Revisited historic fungal species revealed as producer of novel bioactive compounds through whole genome sequencing and comparative genomics.</title>
        <authorList>
            <person name="Vignolle G.A."/>
            <person name="Hochenegger N."/>
            <person name="Mach R.L."/>
            <person name="Mach-Aigner A.R."/>
            <person name="Javad Rahimi M."/>
            <person name="Salim K.A."/>
            <person name="Chan C.M."/>
            <person name="Lim L.B.L."/>
            <person name="Cai F."/>
            <person name="Druzhinina I.S."/>
            <person name="U'Ren J.M."/>
            <person name="Derntl C."/>
        </authorList>
    </citation>
    <scope>NUCLEOTIDE SEQUENCE</scope>
    <source>
        <strain evidence="2">TUCIM 5799</strain>
    </source>
</reference>
<dbReference type="AlphaFoldDB" id="A0A9P9WBI2"/>
<keyword evidence="1" id="KW-0472">Membrane</keyword>
<feature type="transmembrane region" description="Helical" evidence="1">
    <location>
        <begin position="138"/>
        <end position="159"/>
    </location>
</feature>
<protein>
    <submittedName>
        <fullName evidence="2">Uncharacterized protein</fullName>
    </submittedName>
</protein>
<proteinExistence type="predicted"/>
<evidence type="ECO:0000313" key="2">
    <source>
        <dbReference type="EMBL" id="KAI1856267.1"/>
    </source>
</evidence>
<keyword evidence="1" id="KW-1133">Transmembrane helix</keyword>
<name>A0A9P9WBI2_9PEZI</name>
<sequence length="379" mass="41645">MFYVAPLQIQSQSLSFAEWVALLTLCLAPLIAHILAGAPQPSLLASSKPKWHDRVCILNPTSILCRYAAIVDRRIRARQWGPVDAAAANAVFWNQHGWDGSEEMVMRALPYCTLLPDHGTVELLSTEMLKTAIVTMQGLQALVSLVGGVTGTVLFNQYFGLDGIFGPLSVMGLLRLYAAPWLTDDYMYSGRALAGAHAVAYGPVANNTSATDVPRHSIDSLNQPPDIKESVDSRYRPVSFWPSQCFRALYFSSLIGCWFLAMWWTFIRPILRPRGTPLTSSSFFAGVFYVFGLGSTAIIYFCYYIWGNARSTILPCASDIWYKAYTIVLTTFMGVVLLLSALETYKAACGSYTSLPARCSDLVCVATGGEVPATVARCY</sequence>
<evidence type="ECO:0000256" key="1">
    <source>
        <dbReference type="SAM" id="Phobius"/>
    </source>
</evidence>
<accession>A0A9P9WBI2</accession>
<gene>
    <name evidence="2" type="ORF">JX265_011779</name>
</gene>
<dbReference type="Proteomes" id="UP000829685">
    <property type="component" value="Unassembled WGS sequence"/>
</dbReference>
<keyword evidence="3" id="KW-1185">Reference proteome</keyword>
<feature type="transmembrane region" description="Helical" evidence="1">
    <location>
        <begin position="248"/>
        <end position="271"/>
    </location>
</feature>
<dbReference type="EMBL" id="JAFIMR010000045">
    <property type="protein sequence ID" value="KAI1856267.1"/>
    <property type="molecule type" value="Genomic_DNA"/>
</dbReference>